<reference evidence="8 9" key="1">
    <citation type="journal article" date="2018" name="Mycol. Prog.">
        <title>Coniella lustricola, a new species from submerged detritus.</title>
        <authorList>
            <person name="Raudabaugh D.B."/>
            <person name="Iturriaga T."/>
            <person name="Carver A."/>
            <person name="Mondo S."/>
            <person name="Pangilinan J."/>
            <person name="Lipzen A."/>
            <person name="He G."/>
            <person name="Amirebrahimi M."/>
            <person name="Grigoriev I.V."/>
            <person name="Miller A.N."/>
        </authorList>
    </citation>
    <scope>NUCLEOTIDE SEQUENCE [LARGE SCALE GENOMIC DNA]</scope>
    <source>
        <strain evidence="8 9">B22-T-1</strain>
    </source>
</reference>
<organism evidence="8 9">
    <name type="scientific">Coniella lustricola</name>
    <dbReference type="NCBI Taxonomy" id="2025994"/>
    <lineage>
        <taxon>Eukaryota</taxon>
        <taxon>Fungi</taxon>
        <taxon>Dikarya</taxon>
        <taxon>Ascomycota</taxon>
        <taxon>Pezizomycotina</taxon>
        <taxon>Sordariomycetes</taxon>
        <taxon>Sordariomycetidae</taxon>
        <taxon>Diaporthales</taxon>
        <taxon>Schizoparmaceae</taxon>
        <taxon>Coniella</taxon>
    </lineage>
</organism>
<keyword evidence="5" id="KW-0963">Cytoplasm</keyword>
<gene>
    <name evidence="8" type="ORF">BD289DRAFT_460340</name>
</gene>
<accession>A0A2T3AAN4</accession>
<dbReference type="CDD" id="cd11693">
    <property type="entry name" value="HRI1_C_like"/>
    <property type="match status" value="1"/>
</dbReference>
<protein>
    <recommendedName>
        <fullName evidence="4">Protein HRI1</fullName>
    </recommendedName>
</protein>
<comment type="subcellular location">
    <subcellularLocation>
        <location evidence="2">Cytoplasm</location>
    </subcellularLocation>
    <subcellularLocation>
        <location evidence="1">Nucleus</location>
    </subcellularLocation>
</comment>
<dbReference type="OrthoDB" id="4045395at2759"/>
<dbReference type="AlphaFoldDB" id="A0A2T3AAN4"/>
<dbReference type="Gene3D" id="2.40.128.320">
    <property type="entry name" value="Protein HRI1, N-terminal domain"/>
    <property type="match status" value="1"/>
</dbReference>
<dbReference type="Pfam" id="PF16815">
    <property type="entry name" value="HRI1"/>
    <property type="match status" value="1"/>
</dbReference>
<dbReference type="InterPro" id="IPR043047">
    <property type="entry name" value="Hri1_N_sf"/>
</dbReference>
<dbReference type="GO" id="GO:0005737">
    <property type="term" value="C:cytoplasm"/>
    <property type="evidence" value="ECO:0007669"/>
    <property type="project" value="UniProtKB-SubCell"/>
</dbReference>
<dbReference type="GO" id="GO:0005634">
    <property type="term" value="C:nucleus"/>
    <property type="evidence" value="ECO:0007669"/>
    <property type="project" value="UniProtKB-SubCell"/>
</dbReference>
<proteinExistence type="inferred from homology"/>
<evidence type="ECO:0000256" key="6">
    <source>
        <dbReference type="ARBA" id="ARBA00023242"/>
    </source>
</evidence>
<keyword evidence="9" id="KW-1185">Reference proteome</keyword>
<dbReference type="InParanoid" id="A0A2T3AAN4"/>
<evidence type="ECO:0000256" key="4">
    <source>
        <dbReference type="ARBA" id="ARBA00017063"/>
    </source>
</evidence>
<sequence length="244" mass="26904">MGSISPRLHIKWGSDAASEPTSTLVLTSPGRFFVDIRVLRSVLDESRTSSRDAGSPLQLSPEQLDWAIGGTSTSIDLPTQPDGTTASRSTFHHWVSNRTLDADAVADVGDMFPQPDGTTLETGSMVNPATGLNTTYEELWDDQEPQPVPGLPACTVLRQHDDANHTRGLFVQVAQHAQGVLRRGNIFTAERWLWDRESSRWEHLFRVGDPQADSLHDLVPALNTQFHKGQQMEVPSGTWSVIEV</sequence>
<name>A0A2T3AAN4_9PEZI</name>
<dbReference type="InterPro" id="IPR038744">
    <property type="entry name" value="Hri1_N"/>
</dbReference>
<comment type="similarity">
    <text evidence="3">Belongs to the HRI1 family.</text>
</comment>
<evidence type="ECO:0000313" key="8">
    <source>
        <dbReference type="EMBL" id="PSR88791.1"/>
    </source>
</evidence>
<evidence type="ECO:0000256" key="7">
    <source>
        <dbReference type="SAM" id="MobiDB-lite"/>
    </source>
</evidence>
<evidence type="ECO:0000256" key="3">
    <source>
        <dbReference type="ARBA" id="ARBA00005229"/>
    </source>
</evidence>
<feature type="compositionally biased region" description="Polar residues" evidence="7">
    <location>
        <begin position="70"/>
        <end position="88"/>
    </location>
</feature>
<evidence type="ECO:0000313" key="9">
    <source>
        <dbReference type="Proteomes" id="UP000241462"/>
    </source>
</evidence>
<evidence type="ECO:0000256" key="1">
    <source>
        <dbReference type="ARBA" id="ARBA00004123"/>
    </source>
</evidence>
<keyword evidence="6" id="KW-0539">Nucleus</keyword>
<dbReference type="CDD" id="cd11692">
    <property type="entry name" value="HRI1_N_like"/>
    <property type="match status" value="1"/>
</dbReference>
<feature type="region of interest" description="Disordered" evidence="7">
    <location>
        <begin position="69"/>
        <end position="88"/>
    </location>
</feature>
<dbReference type="EMBL" id="KZ678424">
    <property type="protein sequence ID" value="PSR88791.1"/>
    <property type="molecule type" value="Genomic_DNA"/>
</dbReference>
<evidence type="ECO:0000256" key="5">
    <source>
        <dbReference type="ARBA" id="ARBA00022490"/>
    </source>
</evidence>
<dbReference type="Proteomes" id="UP000241462">
    <property type="component" value="Unassembled WGS sequence"/>
</dbReference>
<evidence type="ECO:0000256" key="2">
    <source>
        <dbReference type="ARBA" id="ARBA00004496"/>
    </source>
</evidence>
<dbReference type="InterPro" id="IPR031818">
    <property type="entry name" value="Hri1"/>
</dbReference>
<dbReference type="STRING" id="2025994.A0A2T3AAN4"/>